<dbReference type="InterPro" id="IPR018490">
    <property type="entry name" value="cNMP-bd_dom_sf"/>
</dbReference>
<dbReference type="Proteomes" id="UP000294321">
    <property type="component" value="Chromosome"/>
</dbReference>
<protein>
    <submittedName>
        <fullName evidence="6">Crp/Fnr family transcriptional regulator</fullName>
    </submittedName>
</protein>
<dbReference type="OrthoDB" id="9798104at2"/>
<dbReference type="Gene3D" id="2.60.120.10">
    <property type="entry name" value="Jelly Rolls"/>
    <property type="match status" value="1"/>
</dbReference>
<dbReference type="SMART" id="SM00419">
    <property type="entry name" value="HTH_CRP"/>
    <property type="match status" value="1"/>
</dbReference>
<dbReference type="PRINTS" id="PR00034">
    <property type="entry name" value="HTHCRP"/>
</dbReference>
<evidence type="ECO:0000259" key="5">
    <source>
        <dbReference type="PROSITE" id="PS51063"/>
    </source>
</evidence>
<evidence type="ECO:0000256" key="1">
    <source>
        <dbReference type="ARBA" id="ARBA00023015"/>
    </source>
</evidence>
<sequence>MHFSIDALRNYQLFKNLPLNLLKQFSQLSVRKCFYPTGSLIYDPNKINPDVYLMKSGLIKIYGLNHEGKSHTIYFVTKGMLTSQSGLFHKVPNYYYSTALKNSWGYSINYGDFKALLSKSLKFTQNVLTHIDKILISLENMNLGQNIDNSKELVYHYLASKSKLLGNPFKLPITNKEIANYLGIRPETFSRQLHQLSQDNDIQIHHKIIKII</sequence>
<proteinExistence type="predicted"/>
<evidence type="ECO:0000256" key="2">
    <source>
        <dbReference type="ARBA" id="ARBA00023125"/>
    </source>
</evidence>
<dbReference type="EMBL" id="CP034726">
    <property type="protein sequence ID" value="QBP18218.1"/>
    <property type="molecule type" value="Genomic_DNA"/>
</dbReference>
<dbReference type="CDD" id="cd00038">
    <property type="entry name" value="CAP_ED"/>
    <property type="match status" value="1"/>
</dbReference>
<dbReference type="KEGG" id="lji:ELX58_03500"/>
<dbReference type="RefSeq" id="WP_133441779.1">
    <property type="nucleotide sequence ID" value="NZ_CP034726.1"/>
</dbReference>
<dbReference type="AlphaFoldDB" id="A0A4P6ZKN3"/>
<evidence type="ECO:0000313" key="7">
    <source>
        <dbReference type="Proteomes" id="UP000294321"/>
    </source>
</evidence>
<dbReference type="Pfam" id="PF13545">
    <property type="entry name" value="HTH_Crp_2"/>
    <property type="match status" value="1"/>
</dbReference>
<dbReference type="InterPro" id="IPR000595">
    <property type="entry name" value="cNMP-bd_dom"/>
</dbReference>
<keyword evidence="2" id="KW-0238">DNA-binding</keyword>
<dbReference type="SUPFAM" id="SSF51206">
    <property type="entry name" value="cAMP-binding domain-like"/>
    <property type="match status" value="1"/>
</dbReference>
<evidence type="ECO:0000313" key="6">
    <source>
        <dbReference type="EMBL" id="QBP18218.1"/>
    </source>
</evidence>
<keyword evidence="1" id="KW-0805">Transcription regulation</keyword>
<dbReference type="Pfam" id="PF00027">
    <property type="entry name" value="cNMP_binding"/>
    <property type="match status" value="1"/>
</dbReference>
<reference evidence="7" key="1">
    <citation type="submission" date="2018-12" db="EMBL/GenBank/DDBJ databases">
        <title>A new species of lactobacillus.</title>
        <authorList>
            <person name="Jian Y."/>
            <person name="Xin L."/>
            <person name="Hong Z.J."/>
            <person name="Ming L.Z."/>
            <person name="Hong X.Z."/>
        </authorList>
    </citation>
    <scope>NUCLEOTIDE SEQUENCE [LARGE SCALE GENOMIC DNA]</scope>
    <source>
        <strain evidence="7">HSLZ-75</strain>
    </source>
</reference>
<dbReference type="InterPro" id="IPR014710">
    <property type="entry name" value="RmlC-like_jellyroll"/>
</dbReference>
<dbReference type="PROSITE" id="PS50042">
    <property type="entry name" value="CNMP_BINDING_3"/>
    <property type="match status" value="1"/>
</dbReference>
<feature type="domain" description="Cyclic nucleotide-binding" evidence="4">
    <location>
        <begin position="13"/>
        <end position="117"/>
    </location>
</feature>
<keyword evidence="3" id="KW-0804">Transcription</keyword>
<dbReference type="GO" id="GO:0003677">
    <property type="term" value="F:DNA binding"/>
    <property type="evidence" value="ECO:0007669"/>
    <property type="project" value="UniProtKB-KW"/>
</dbReference>
<organism evidence="6 7">
    <name type="scientific">Acetilactobacillus jinshanensis</name>
    <dbReference type="NCBI Taxonomy" id="1720083"/>
    <lineage>
        <taxon>Bacteria</taxon>
        <taxon>Bacillati</taxon>
        <taxon>Bacillota</taxon>
        <taxon>Bacilli</taxon>
        <taxon>Lactobacillales</taxon>
        <taxon>Lactobacillaceae</taxon>
        <taxon>Acetilactobacillus</taxon>
    </lineage>
</organism>
<gene>
    <name evidence="6" type="ORF">ELX58_03500</name>
</gene>
<dbReference type="SUPFAM" id="SSF46785">
    <property type="entry name" value="Winged helix' DNA-binding domain"/>
    <property type="match status" value="1"/>
</dbReference>
<dbReference type="InterPro" id="IPR012318">
    <property type="entry name" value="HTH_CRP"/>
</dbReference>
<feature type="domain" description="HTH crp-type" evidence="5">
    <location>
        <begin position="148"/>
        <end position="212"/>
    </location>
</feature>
<accession>A0A4P6ZKN3</accession>
<dbReference type="InterPro" id="IPR036388">
    <property type="entry name" value="WH-like_DNA-bd_sf"/>
</dbReference>
<evidence type="ECO:0000256" key="3">
    <source>
        <dbReference type="ARBA" id="ARBA00023163"/>
    </source>
</evidence>
<dbReference type="PROSITE" id="PS51063">
    <property type="entry name" value="HTH_CRP_2"/>
    <property type="match status" value="1"/>
</dbReference>
<dbReference type="Gene3D" id="1.10.10.10">
    <property type="entry name" value="Winged helix-like DNA-binding domain superfamily/Winged helix DNA-binding domain"/>
    <property type="match status" value="1"/>
</dbReference>
<dbReference type="InterPro" id="IPR036390">
    <property type="entry name" value="WH_DNA-bd_sf"/>
</dbReference>
<evidence type="ECO:0000259" key="4">
    <source>
        <dbReference type="PROSITE" id="PS50042"/>
    </source>
</evidence>
<name>A0A4P6ZKN3_9LACO</name>
<dbReference type="GO" id="GO:0006355">
    <property type="term" value="P:regulation of DNA-templated transcription"/>
    <property type="evidence" value="ECO:0007669"/>
    <property type="project" value="InterPro"/>
</dbReference>
<keyword evidence="7" id="KW-1185">Reference proteome</keyword>